<protein>
    <recommendedName>
        <fullName evidence="2 4">acylphosphatase</fullName>
        <ecNumber evidence="2 4">3.6.1.7</ecNumber>
    </recommendedName>
</protein>
<dbReference type="Pfam" id="PF00708">
    <property type="entry name" value="Acylphosphatase"/>
    <property type="match status" value="1"/>
</dbReference>
<dbReference type="InterPro" id="IPR020456">
    <property type="entry name" value="Acylphosphatase"/>
</dbReference>
<dbReference type="PROSITE" id="PS00150">
    <property type="entry name" value="ACYLPHOSPHATASE_1"/>
    <property type="match status" value="1"/>
</dbReference>
<evidence type="ECO:0000313" key="8">
    <source>
        <dbReference type="Proteomes" id="UP000005730"/>
    </source>
</evidence>
<reference evidence="7 8" key="1">
    <citation type="submission" date="2011-10" db="EMBL/GenBank/DDBJ databases">
        <title>The Noncontiguous Finished genome of Thermanaerovibrio velox DSM 12556.</title>
        <authorList>
            <consortium name="US DOE Joint Genome Institute (JGI-PGF)"/>
            <person name="Lucas S."/>
            <person name="Copeland A."/>
            <person name="Lapidus A."/>
            <person name="Glavina del Rio T."/>
            <person name="Dalin E."/>
            <person name="Tice H."/>
            <person name="Bruce D."/>
            <person name="Goodwin L."/>
            <person name="Pitluck S."/>
            <person name="Peters L."/>
            <person name="Mikhailova N."/>
            <person name="Teshima H."/>
            <person name="Kyrpides N."/>
            <person name="Mavromatis K."/>
            <person name="Ivanova N."/>
            <person name="Markowitz V."/>
            <person name="Cheng J.-F."/>
            <person name="Hugenholtz P."/>
            <person name="Woyke T."/>
            <person name="Wu D."/>
            <person name="Spring S."/>
            <person name="Brambilla E.-M."/>
            <person name="Klenk H.-P."/>
            <person name="Eisen J.A."/>
        </authorList>
    </citation>
    <scope>NUCLEOTIDE SEQUENCE [LARGE SCALE GENOMIC DNA]</scope>
    <source>
        <strain evidence="7 8">DSM 12556</strain>
    </source>
</reference>
<evidence type="ECO:0000313" key="7">
    <source>
        <dbReference type="EMBL" id="EHM10325.1"/>
    </source>
</evidence>
<dbReference type="GO" id="GO:0003998">
    <property type="term" value="F:acylphosphatase activity"/>
    <property type="evidence" value="ECO:0007669"/>
    <property type="project" value="UniProtKB-EC"/>
</dbReference>
<dbReference type="Proteomes" id="UP000005730">
    <property type="component" value="Chromosome"/>
</dbReference>
<dbReference type="PROSITE" id="PS51160">
    <property type="entry name" value="ACYLPHOSPHATASE_3"/>
    <property type="match status" value="1"/>
</dbReference>
<feature type="active site" evidence="4">
    <location>
        <position position="30"/>
    </location>
</feature>
<dbReference type="OrthoDB" id="9808093at2"/>
<gene>
    <name evidence="7" type="ORF">TheveDRAFT_1203</name>
</gene>
<accession>H0UMX0</accession>
<dbReference type="STRING" id="926567.TheveDRAFT_1203"/>
<dbReference type="SUPFAM" id="SSF54975">
    <property type="entry name" value="Acylphosphatase/BLUF domain-like"/>
    <property type="match status" value="1"/>
</dbReference>
<organism evidence="7 8">
    <name type="scientific">Thermanaerovibrio velox DSM 12556</name>
    <dbReference type="NCBI Taxonomy" id="926567"/>
    <lineage>
        <taxon>Bacteria</taxon>
        <taxon>Thermotogati</taxon>
        <taxon>Synergistota</taxon>
        <taxon>Synergistia</taxon>
        <taxon>Synergistales</taxon>
        <taxon>Synergistaceae</taxon>
        <taxon>Thermanaerovibrio</taxon>
    </lineage>
</organism>
<proteinExistence type="inferred from homology"/>
<name>H0UMX0_9BACT</name>
<feature type="active site" evidence="4">
    <location>
        <position position="48"/>
    </location>
</feature>
<dbReference type="Gene3D" id="3.30.70.100">
    <property type="match status" value="1"/>
</dbReference>
<dbReference type="HOGENOM" id="CLU_141932_2_1_0"/>
<evidence type="ECO:0000256" key="5">
    <source>
        <dbReference type="RuleBase" id="RU004168"/>
    </source>
</evidence>
<dbReference type="EC" id="3.6.1.7" evidence="2 4"/>
<evidence type="ECO:0000256" key="1">
    <source>
        <dbReference type="ARBA" id="ARBA00005614"/>
    </source>
</evidence>
<dbReference type="PANTHER" id="PTHR47268">
    <property type="entry name" value="ACYLPHOSPHATASE"/>
    <property type="match status" value="1"/>
</dbReference>
<dbReference type="AlphaFoldDB" id="H0UMX0"/>
<comment type="catalytic activity">
    <reaction evidence="3 4">
        <text>an acyl phosphate + H2O = a carboxylate + phosphate + H(+)</text>
        <dbReference type="Rhea" id="RHEA:14965"/>
        <dbReference type="ChEBI" id="CHEBI:15377"/>
        <dbReference type="ChEBI" id="CHEBI:15378"/>
        <dbReference type="ChEBI" id="CHEBI:29067"/>
        <dbReference type="ChEBI" id="CHEBI:43474"/>
        <dbReference type="ChEBI" id="CHEBI:59918"/>
        <dbReference type="EC" id="3.6.1.7"/>
    </reaction>
</comment>
<keyword evidence="8" id="KW-1185">Reference proteome</keyword>
<dbReference type="InterPro" id="IPR001792">
    <property type="entry name" value="Acylphosphatase-like_dom"/>
</dbReference>
<evidence type="ECO:0000256" key="4">
    <source>
        <dbReference type="PROSITE-ProRule" id="PRU00520"/>
    </source>
</evidence>
<dbReference type="InterPro" id="IPR036046">
    <property type="entry name" value="Acylphosphatase-like_dom_sf"/>
</dbReference>
<evidence type="ECO:0000256" key="3">
    <source>
        <dbReference type="ARBA" id="ARBA00047645"/>
    </source>
</evidence>
<evidence type="ECO:0000259" key="6">
    <source>
        <dbReference type="PROSITE" id="PS51160"/>
    </source>
</evidence>
<comment type="similarity">
    <text evidence="1 5">Belongs to the acylphosphatase family.</text>
</comment>
<dbReference type="InterPro" id="IPR017968">
    <property type="entry name" value="Acylphosphatase_CS"/>
</dbReference>
<dbReference type="PANTHER" id="PTHR47268:SF4">
    <property type="entry name" value="ACYLPHOSPHATASE"/>
    <property type="match status" value="1"/>
</dbReference>
<dbReference type="EMBL" id="CM001377">
    <property type="protein sequence ID" value="EHM10325.1"/>
    <property type="molecule type" value="Genomic_DNA"/>
</dbReference>
<keyword evidence="4" id="KW-0378">Hydrolase</keyword>
<dbReference type="eggNOG" id="COG1254">
    <property type="taxonomic scope" value="Bacteria"/>
</dbReference>
<sequence length="110" mass="12078">MGSQGASSSIGRVVARRVMVSGHVQGVGFRRFVQMKAMGMGLRGFVRNVGLQSVEALLVGEPRAVEEMCQVIAHGHPWARVDRFECWDVPAEQAGPWEGFRVLPTVEEVD</sequence>
<evidence type="ECO:0000256" key="2">
    <source>
        <dbReference type="ARBA" id="ARBA00012150"/>
    </source>
</evidence>
<feature type="domain" description="Acylphosphatase-like" evidence="6">
    <location>
        <begin position="15"/>
        <end position="104"/>
    </location>
</feature>